<evidence type="ECO:0000313" key="2">
    <source>
        <dbReference type="EMBL" id="SPL62800.1"/>
    </source>
</evidence>
<dbReference type="PANTHER" id="PTHR46663">
    <property type="entry name" value="DIGUANYLATE CYCLASE DGCT-RELATED"/>
    <property type="match status" value="1"/>
</dbReference>
<dbReference type="PANTHER" id="PTHR46663:SF2">
    <property type="entry name" value="GGDEF DOMAIN-CONTAINING PROTEIN"/>
    <property type="match status" value="1"/>
</dbReference>
<organism evidence="2 3">
    <name type="scientific">Ochrobactrum soli</name>
    <dbReference type="NCBI Taxonomy" id="2448455"/>
    <lineage>
        <taxon>Bacteria</taxon>
        <taxon>Pseudomonadati</taxon>
        <taxon>Pseudomonadota</taxon>
        <taxon>Alphaproteobacteria</taxon>
        <taxon>Hyphomicrobiales</taxon>
        <taxon>Brucellaceae</taxon>
        <taxon>Brucella/Ochrobactrum group</taxon>
        <taxon>Ochrobactrum</taxon>
    </lineage>
</organism>
<dbReference type="PROSITE" id="PS50887">
    <property type="entry name" value="GGDEF"/>
    <property type="match status" value="1"/>
</dbReference>
<dbReference type="InterPro" id="IPR052163">
    <property type="entry name" value="DGC-Regulatory_Protein"/>
</dbReference>
<dbReference type="InterPro" id="IPR043128">
    <property type="entry name" value="Rev_trsase/Diguanyl_cyclase"/>
</dbReference>
<dbReference type="SUPFAM" id="SSF55073">
    <property type="entry name" value="Nucleotide cyclase"/>
    <property type="match status" value="1"/>
</dbReference>
<dbReference type="CDD" id="cd01949">
    <property type="entry name" value="GGDEF"/>
    <property type="match status" value="1"/>
</dbReference>
<dbReference type="Gene3D" id="3.30.450.40">
    <property type="match status" value="1"/>
</dbReference>
<sequence>MMVTMMNTGAQGFTQPERSFSIPANEVERLESVRSLVSLSSIGLPELDTLVGLVKEAFGASTSALNIIDQDWQRVAANAGQHVDSCPREMTACTFVVESGKSFVVEDMVEDRFFCTMPYVTGEPLFRFYAGAPVSVDAGLTVGSLCILDNKPRQISKSELARLEDFASIASGLLRLQKTNKFLNDDSIALKRLALTDRLTKLYNRGALYELAIPMIEDALKQGKSVGALLIDLDRFKAVNDTHGHIMGDALLIEAARRLRSTLGASDLPVRVGGDEFAVVLPTLSGPDEIETVAAKIVDAFREPFIIHGIVLDVSASIGAVVAPRDGVTPQDLARNADIALYQAKGKGRNCYSVFGAAN</sequence>
<dbReference type="AlphaFoldDB" id="A0A2P9HG66"/>
<protein>
    <submittedName>
        <fullName evidence="2">Sensory box/GGDEF family protein</fullName>
    </submittedName>
</protein>
<dbReference type="InterPro" id="IPR003018">
    <property type="entry name" value="GAF"/>
</dbReference>
<dbReference type="InterPro" id="IPR029787">
    <property type="entry name" value="Nucleotide_cyclase"/>
</dbReference>
<name>A0A2P9HG66_9HYPH</name>
<proteinExistence type="predicted"/>
<reference evidence="3" key="1">
    <citation type="submission" date="2017-12" db="EMBL/GenBank/DDBJ databases">
        <authorList>
            <person name="Diaz M."/>
        </authorList>
    </citation>
    <scope>NUCLEOTIDE SEQUENCE [LARGE SCALE GENOMIC DNA]</scope>
    <source>
        <strain evidence="3">FI11154</strain>
    </source>
</reference>
<dbReference type="InterPro" id="IPR029016">
    <property type="entry name" value="GAF-like_dom_sf"/>
</dbReference>
<gene>
    <name evidence="2" type="ORF">OHAE_2732</name>
</gene>
<dbReference type="SUPFAM" id="SSF55781">
    <property type="entry name" value="GAF domain-like"/>
    <property type="match status" value="1"/>
</dbReference>
<evidence type="ECO:0000313" key="3">
    <source>
        <dbReference type="Proteomes" id="UP000246073"/>
    </source>
</evidence>
<dbReference type="RefSeq" id="WP_109366852.1">
    <property type="nucleotide sequence ID" value="NZ_OOFM01000004.1"/>
</dbReference>
<dbReference type="NCBIfam" id="TIGR00254">
    <property type="entry name" value="GGDEF"/>
    <property type="match status" value="1"/>
</dbReference>
<feature type="domain" description="GGDEF" evidence="1">
    <location>
        <begin position="224"/>
        <end position="357"/>
    </location>
</feature>
<dbReference type="Gene3D" id="3.30.70.270">
    <property type="match status" value="1"/>
</dbReference>
<dbReference type="SMART" id="SM00267">
    <property type="entry name" value="GGDEF"/>
    <property type="match status" value="1"/>
</dbReference>
<dbReference type="EMBL" id="OOFM01000004">
    <property type="protein sequence ID" value="SPL62800.1"/>
    <property type="molecule type" value="Genomic_DNA"/>
</dbReference>
<accession>A0A2P9HG66</accession>
<dbReference type="SMART" id="SM00065">
    <property type="entry name" value="GAF"/>
    <property type="match status" value="1"/>
</dbReference>
<dbReference type="InterPro" id="IPR000160">
    <property type="entry name" value="GGDEF_dom"/>
</dbReference>
<evidence type="ECO:0000259" key="1">
    <source>
        <dbReference type="PROSITE" id="PS50887"/>
    </source>
</evidence>
<dbReference type="Proteomes" id="UP000246073">
    <property type="component" value="Unassembled WGS sequence"/>
</dbReference>
<dbReference type="Pfam" id="PF00990">
    <property type="entry name" value="GGDEF"/>
    <property type="match status" value="1"/>
</dbReference>